<feature type="compositionally biased region" description="Polar residues" evidence="2">
    <location>
        <begin position="618"/>
        <end position="654"/>
    </location>
</feature>
<evidence type="ECO:0000256" key="2">
    <source>
        <dbReference type="SAM" id="MobiDB-lite"/>
    </source>
</evidence>
<dbReference type="Proteomes" id="UP000027730">
    <property type="component" value="Unassembled WGS sequence"/>
</dbReference>
<dbReference type="GeneID" id="25416945"/>
<feature type="region of interest" description="Disordered" evidence="2">
    <location>
        <begin position="455"/>
        <end position="477"/>
    </location>
</feature>
<evidence type="ECO:0000313" key="4">
    <source>
        <dbReference type="Proteomes" id="UP000027730"/>
    </source>
</evidence>
<reference evidence="3 4" key="1">
    <citation type="journal article" date="2014" name="BMC Genomics">
        <title>Genome sequencing of four Aureobasidium pullulans varieties: biotechnological potential, stress tolerance, and description of new species.</title>
        <authorList>
            <person name="Gostin Ar C."/>
            <person name="Ohm R.A."/>
            <person name="Kogej T."/>
            <person name="Sonjak S."/>
            <person name="Turk M."/>
            <person name="Zajc J."/>
            <person name="Zalar P."/>
            <person name="Grube M."/>
            <person name="Sun H."/>
            <person name="Han J."/>
            <person name="Sharma A."/>
            <person name="Chiniquy J."/>
            <person name="Ngan C.Y."/>
            <person name="Lipzen A."/>
            <person name="Barry K."/>
            <person name="Grigoriev I.V."/>
            <person name="Gunde-Cimerman N."/>
        </authorList>
    </citation>
    <scope>NUCLEOTIDE SEQUENCE [LARGE SCALE GENOMIC DNA]</scope>
    <source>
        <strain evidence="3 4">CBS 147.97</strain>
    </source>
</reference>
<feature type="compositionally biased region" description="Polar residues" evidence="2">
    <location>
        <begin position="579"/>
        <end position="597"/>
    </location>
</feature>
<dbReference type="RefSeq" id="XP_013427269.1">
    <property type="nucleotide sequence ID" value="XM_013571815.1"/>
</dbReference>
<feature type="region of interest" description="Disordered" evidence="2">
    <location>
        <begin position="556"/>
        <end position="658"/>
    </location>
</feature>
<dbReference type="AlphaFoldDB" id="A0A074WMX3"/>
<feature type="compositionally biased region" description="Polar residues" evidence="2">
    <location>
        <begin position="729"/>
        <end position="746"/>
    </location>
</feature>
<organism evidence="3 4">
    <name type="scientific">Aureobasidium namibiae CBS 147.97</name>
    <dbReference type="NCBI Taxonomy" id="1043004"/>
    <lineage>
        <taxon>Eukaryota</taxon>
        <taxon>Fungi</taxon>
        <taxon>Dikarya</taxon>
        <taxon>Ascomycota</taxon>
        <taxon>Pezizomycotina</taxon>
        <taxon>Dothideomycetes</taxon>
        <taxon>Dothideomycetidae</taxon>
        <taxon>Dothideales</taxon>
        <taxon>Saccotheciaceae</taxon>
        <taxon>Aureobasidium</taxon>
    </lineage>
</organism>
<feature type="region of interest" description="Disordered" evidence="2">
    <location>
        <begin position="720"/>
        <end position="747"/>
    </location>
</feature>
<feature type="coiled-coil region" evidence="1">
    <location>
        <begin position="286"/>
        <end position="388"/>
    </location>
</feature>
<evidence type="ECO:0000256" key="1">
    <source>
        <dbReference type="SAM" id="Coils"/>
    </source>
</evidence>
<dbReference type="OrthoDB" id="6359816at2759"/>
<proteinExistence type="predicted"/>
<dbReference type="EMBL" id="KL584710">
    <property type="protein sequence ID" value="KEQ72939.1"/>
    <property type="molecule type" value="Genomic_DNA"/>
</dbReference>
<dbReference type="HOGENOM" id="CLU_341299_0_0_1"/>
<dbReference type="STRING" id="1043004.A0A074WMX3"/>
<evidence type="ECO:0000313" key="3">
    <source>
        <dbReference type="EMBL" id="KEQ72939.1"/>
    </source>
</evidence>
<keyword evidence="4" id="KW-1185">Reference proteome</keyword>
<name>A0A074WMX3_9PEZI</name>
<gene>
    <name evidence="3" type="ORF">M436DRAFT_82211</name>
</gene>
<feature type="compositionally biased region" description="Polar residues" evidence="2">
    <location>
        <begin position="461"/>
        <end position="476"/>
    </location>
</feature>
<accession>A0A074WMX3</accession>
<sequence length="814" mass="88538">MSFANLCGDSVLADARLVALDGFVIPFHRIIFRIAPQDRQLAGCAFELYINSHYQDAKTPIPLLFDAQTVWRVLCFIYDGTYQDEDKDLTFPKIEPLDFPPSANASNDEPLEHQEVELIRSLHNLHITSQSCRSEVLVKALNSVKVFRVAFTWNLDRLMVEAAHRFGQFISGAFNQPEFPQIIAPVFNSVIDPHCMLYGHLVQECFSHCQDLVNNEKFITALEHNGKLAVHLYEKLAALQASLGYGNNADVSYVSSVPQPAGTASAVDSSAVTLLQSQLDEALDIATYKQEQIDTLKQEIARLEKTCAEVTASNSTKQERINALELEAARLKESAPQKASIGLEAQIQKLLAQKNTKDAVIDNLEHQLEEKDRKIAELDRNLSNTNGLNTTLSKQINEQRVGKPDNINFLLERNEAVENARKLQARVTEFEDKIKELEGQMAAHAQQSIVFETASAPQPPESNGIQHSRPLQSAQPPQAIEPRRVEGFGSMANSVNAMNAPSSVPPAHPPSPLTTPSLPAIPALASPAPLTGGALTFYQKMEMKKRRAAAGIYGGEADVDAPSGMPVAPRRESIFSFPGNDNRSPSPAASMTSTHSRANGGPPGPHATLGRRIVGPHAQQNNGSAHGPSPTTGDAGQPRANGTTQHVAPRTNGNAAVPIVDPARAVPVARADAPIAPTAPAAMRTAFVAPPVTATNGNGAPDGRDEIIRKLQRQVQYFQGQLNDRRNGPGSTAQTRPAHGSSNAGNDNRLKKVLEALKDYCVDHRACNDCGINFNAQFRGIVEHIEDDRLILKCGKCDSEKCDLFAVAENPRRR</sequence>
<feature type="region of interest" description="Disordered" evidence="2">
    <location>
        <begin position="499"/>
        <end position="520"/>
    </location>
</feature>
<feature type="coiled-coil region" evidence="1">
    <location>
        <begin position="413"/>
        <end position="447"/>
    </location>
</feature>
<keyword evidence="1" id="KW-0175">Coiled coil</keyword>
<feature type="compositionally biased region" description="Pro residues" evidence="2">
    <location>
        <begin position="503"/>
        <end position="513"/>
    </location>
</feature>
<protein>
    <submittedName>
        <fullName evidence="3">Uncharacterized protein</fullName>
    </submittedName>
</protein>